<dbReference type="AlphaFoldDB" id="A0A060SG57"/>
<dbReference type="OrthoDB" id="5592979at2759"/>
<feature type="coiled-coil region" evidence="6">
    <location>
        <begin position="16"/>
        <end position="82"/>
    </location>
</feature>
<dbReference type="GO" id="GO:0000815">
    <property type="term" value="C:ESCRT III complex"/>
    <property type="evidence" value="ECO:0007669"/>
    <property type="project" value="TreeGrafter"/>
</dbReference>
<dbReference type="GO" id="GO:0005771">
    <property type="term" value="C:multivesicular body"/>
    <property type="evidence" value="ECO:0007669"/>
    <property type="project" value="TreeGrafter"/>
</dbReference>
<reference evidence="8" key="1">
    <citation type="submission" date="2014-01" db="EMBL/GenBank/DDBJ databases">
        <title>The genome of the white-rot fungus Pycnoporus cinnabarinus: a basidiomycete model with a versatile arsenal for lignocellulosic biomass breakdown.</title>
        <authorList>
            <person name="Levasseur A."/>
            <person name="Lomascolo A."/>
            <person name="Ruiz-Duenas F.J."/>
            <person name="Uzan E."/>
            <person name="Piumi F."/>
            <person name="Kues U."/>
            <person name="Ram A.F.J."/>
            <person name="Murat C."/>
            <person name="Haon M."/>
            <person name="Benoit I."/>
            <person name="Arfi Y."/>
            <person name="Chevret D."/>
            <person name="Drula E."/>
            <person name="Kwon M.J."/>
            <person name="Gouret P."/>
            <person name="Lesage-Meessen L."/>
            <person name="Lombard V."/>
            <person name="Mariette J."/>
            <person name="Noirot C."/>
            <person name="Park J."/>
            <person name="Patyshakuliyeva A."/>
            <person name="Wieneger R.A.B."/>
            <person name="Wosten H.A.B."/>
            <person name="Martin F."/>
            <person name="Coutinho P.M."/>
            <person name="de Vries R."/>
            <person name="Martinez A.T."/>
            <person name="Klopp C."/>
            <person name="Pontarotti P."/>
            <person name="Henrissat B."/>
            <person name="Record E."/>
        </authorList>
    </citation>
    <scope>NUCLEOTIDE SEQUENCE [LARGE SCALE GENOMIC DNA]</scope>
    <source>
        <strain evidence="8">BRFM137</strain>
    </source>
</reference>
<keyword evidence="3" id="KW-0967">Endosome</keyword>
<accession>A0A060SG57</accession>
<comment type="similarity">
    <text evidence="2">Belongs to the SNF7 family.</text>
</comment>
<evidence type="ECO:0000313" key="9">
    <source>
        <dbReference type="Proteomes" id="UP000029665"/>
    </source>
</evidence>
<feature type="region of interest" description="Disordered" evidence="7">
    <location>
        <begin position="197"/>
        <end position="228"/>
    </location>
</feature>
<evidence type="ECO:0000256" key="7">
    <source>
        <dbReference type="SAM" id="MobiDB-lite"/>
    </source>
</evidence>
<dbReference type="InterPro" id="IPR005024">
    <property type="entry name" value="Snf7_fam"/>
</dbReference>
<sequence length="254" mass="28768">MMAGIMSYFGGRRDPKQTSREAIINLRQQLQMIEKKEEYLQKKIEEETKKARANAVSNKAAATNALRRKKVTEQELERLHKTRFGLEIQINTLESASFNVENMVAMKKANEALKVIHKDLYVCVPAHLPSSRCLNPDKVDQTMAEIQEQTQLANEVSNAISSNIVDVDIDEDELKQELAELEQDELNDRLMADRVPVHHPAGPSRIEDSASSALRRPFLPDEGSPDDRILHTERQAVEDDEEAQLKELQAALAM</sequence>
<keyword evidence="6" id="KW-0175">Coiled coil</keyword>
<organism evidence="8 9">
    <name type="scientific">Pycnoporus cinnabarinus</name>
    <name type="common">Cinnabar-red polypore</name>
    <name type="synonym">Trametes cinnabarina</name>
    <dbReference type="NCBI Taxonomy" id="5643"/>
    <lineage>
        <taxon>Eukaryota</taxon>
        <taxon>Fungi</taxon>
        <taxon>Dikarya</taxon>
        <taxon>Basidiomycota</taxon>
        <taxon>Agaricomycotina</taxon>
        <taxon>Agaricomycetes</taxon>
        <taxon>Polyporales</taxon>
        <taxon>Polyporaceae</taxon>
        <taxon>Trametes</taxon>
    </lineage>
</organism>
<evidence type="ECO:0000256" key="1">
    <source>
        <dbReference type="ARBA" id="ARBA00004177"/>
    </source>
</evidence>
<dbReference type="GO" id="GO:0006900">
    <property type="term" value="P:vesicle budding from membrane"/>
    <property type="evidence" value="ECO:0007669"/>
    <property type="project" value="TreeGrafter"/>
</dbReference>
<dbReference type="GO" id="GO:0009898">
    <property type="term" value="C:cytoplasmic side of plasma membrane"/>
    <property type="evidence" value="ECO:0007669"/>
    <property type="project" value="TreeGrafter"/>
</dbReference>
<comment type="subcellular location">
    <subcellularLocation>
        <location evidence="1">Endosome</location>
    </subcellularLocation>
</comment>
<evidence type="ECO:0000256" key="2">
    <source>
        <dbReference type="ARBA" id="ARBA00006190"/>
    </source>
</evidence>
<dbReference type="PANTHER" id="PTHR22761:SF10">
    <property type="entry name" value="GH13992P"/>
    <property type="match status" value="1"/>
</dbReference>
<dbReference type="HOGENOM" id="CLU_071097_1_1_1"/>
<dbReference type="Pfam" id="PF03357">
    <property type="entry name" value="Snf7"/>
    <property type="match status" value="2"/>
</dbReference>
<evidence type="ECO:0000313" key="8">
    <source>
        <dbReference type="EMBL" id="CDO71383.1"/>
    </source>
</evidence>
<dbReference type="GO" id="GO:0032511">
    <property type="term" value="P:late endosome to vacuole transport via multivesicular body sorting pathway"/>
    <property type="evidence" value="ECO:0007669"/>
    <property type="project" value="TreeGrafter"/>
</dbReference>
<dbReference type="OMA" id="MKQIHGG"/>
<protein>
    <recommendedName>
        <fullName evidence="4">Vacuolar-sorting protein SNF7</fullName>
    </recommendedName>
    <alternativeName>
        <fullName evidence="5">Vacuolar protein-sorting-associated protein 32</fullName>
    </alternativeName>
</protein>
<dbReference type="Gene3D" id="1.10.287.1060">
    <property type="entry name" value="ESAT-6-like"/>
    <property type="match status" value="1"/>
</dbReference>
<evidence type="ECO:0000256" key="6">
    <source>
        <dbReference type="SAM" id="Coils"/>
    </source>
</evidence>
<dbReference type="Proteomes" id="UP000029665">
    <property type="component" value="Unassembled WGS sequence"/>
</dbReference>
<dbReference type="STRING" id="5643.A0A060SG57"/>
<comment type="caution">
    <text evidence="8">The sequence shown here is derived from an EMBL/GenBank/DDBJ whole genome shotgun (WGS) entry which is preliminary data.</text>
</comment>
<evidence type="ECO:0000256" key="4">
    <source>
        <dbReference type="ARBA" id="ARBA00040017"/>
    </source>
</evidence>
<evidence type="ECO:0000256" key="3">
    <source>
        <dbReference type="ARBA" id="ARBA00022753"/>
    </source>
</evidence>
<keyword evidence="9" id="KW-1185">Reference proteome</keyword>
<gene>
    <name evidence="8" type="ORF">BN946_scf184908.g141</name>
</gene>
<name>A0A060SG57_PYCCI</name>
<dbReference type="PANTHER" id="PTHR22761">
    <property type="entry name" value="CHARGED MULTIVESICULAR BODY PROTEIN"/>
    <property type="match status" value="1"/>
</dbReference>
<proteinExistence type="inferred from homology"/>
<evidence type="ECO:0000256" key="5">
    <source>
        <dbReference type="ARBA" id="ARBA00042586"/>
    </source>
</evidence>
<dbReference type="EMBL" id="CCBP010000100">
    <property type="protein sequence ID" value="CDO71383.1"/>
    <property type="molecule type" value="Genomic_DNA"/>
</dbReference>